<name>A0A1I1RCR2_9LACO</name>
<evidence type="ECO:0000256" key="7">
    <source>
        <dbReference type="PIRSR" id="PIRSR005096-2"/>
    </source>
</evidence>
<dbReference type="InterPro" id="IPR047215">
    <property type="entry name" value="Galactose_mutarotase-like"/>
</dbReference>
<dbReference type="UniPathway" id="UPA00242"/>
<organism evidence="9 10">
    <name type="scientific">Lactobacillus bombicola</name>
    <dbReference type="NCBI Taxonomy" id="1505723"/>
    <lineage>
        <taxon>Bacteria</taxon>
        <taxon>Bacillati</taxon>
        <taxon>Bacillota</taxon>
        <taxon>Bacilli</taxon>
        <taxon>Lactobacillales</taxon>
        <taxon>Lactobacillaceae</taxon>
        <taxon>Lactobacillus</taxon>
    </lineage>
</organism>
<feature type="binding site" evidence="7">
    <location>
        <position position="243"/>
    </location>
    <ligand>
        <name>beta-D-galactose</name>
        <dbReference type="ChEBI" id="CHEBI:27667"/>
    </ligand>
</feature>
<dbReference type="CDD" id="cd09019">
    <property type="entry name" value="galactose_mutarotase_like"/>
    <property type="match status" value="1"/>
</dbReference>
<proteinExistence type="inferred from homology"/>
<comment type="function">
    <text evidence="5">Catalyzes the interconversion of alpha and beta anomers of maltose.</text>
</comment>
<comment type="catalytic activity">
    <reaction evidence="5">
        <text>alpha-maltose = beta-maltose</text>
        <dbReference type="Rhea" id="RHEA:21228"/>
        <dbReference type="ChEBI" id="CHEBI:18147"/>
        <dbReference type="ChEBI" id="CHEBI:18167"/>
        <dbReference type="EC" id="5.1.3.21"/>
    </reaction>
</comment>
<feature type="active site" description="Proton donor" evidence="6">
    <location>
        <position position="180"/>
    </location>
</feature>
<dbReference type="GO" id="GO:0005737">
    <property type="term" value="C:cytoplasm"/>
    <property type="evidence" value="ECO:0007669"/>
    <property type="project" value="TreeGrafter"/>
</dbReference>
<keyword evidence="3 5" id="KW-0413">Isomerase</keyword>
<feature type="binding site" evidence="8">
    <location>
        <begin position="180"/>
        <end position="182"/>
    </location>
    <ligand>
        <name>beta-D-galactose</name>
        <dbReference type="ChEBI" id="CHEBI:27667"/>
    </ligand>
</feature>
<dbReference type="GO" id="GO:0006006">
    <property type="term" value="P:glucose metabolic process"/>
    <property type="evidence" value="ECO:0007669"/>
    <property type="project" value="TreeGrafter"/>
</dbReference>
<dbReference type="PIRSF" id="PIRSF005096">
    <property type="entry name" value="GALM"/>
    <property type="match status" value="1"/>
</dbReference>
<evidence type="ECO:0000256" key="1">
    <source>
        <dbReference type="ARBA" id="ARBA00005028"/>
    </source>
</evidence>
<dbReference type="PANTHER" id="PTHR10091:SF0">
    <property type="entry name" value="GALACTOSE MUTAROTASE"/>
    <property type="match status" value="1"/>
</dbReference>
<evidence type="ECO:0000256" key="5">
    <source>
        <dbReference type="PIRNR" id="PIRNR005096"/>
    </source>
</evidence>
<dbReference type="SUPFAM" id="SSF74650">
    <property type="entry name" value="Galactose mutarotase-like"/>
    <property type="match status" value="1"/>
</dbReference>
<evidence type="ECO:0000256" key="6">
    <source>
        <dbReference type="PIRSR" id="PIRSR005096-1"/>
    </source>
</evidence>
<dbReference type="RefSeq" id="WP_090092217.1">
    <property type="nucleotide sequence ID" value="NZ_CBCRVU010000001.1"/>
</dbReference>
<dbReference type="AlphaFoldDB" id="A0A1I1RCR2"/>
<evidence type="ECO:0000313" key="10">
    <source>
        <dbReference type="Proteomes" id="UP000199599"/>
    </source>
</evidence>
<comment type="similarity">
    <text evidence="2 5">Belongs to the aldose epimerase family.</text>
</comment>
<dbReference type="InterPro" id="IPR011013">
    <property type="entry name" value="Gal_mutarotase_sf_dom"/>
</dbReference>
<dbReference type="GO" id="GO:0050558">
    <property type="term" value="F:maltose epimerase activity"/>
    <property type="evidence" value="ECO:0007669"/>
    <property type="project" value="UniProtKB-EC"/>
</dbReference>
<gene>
    <name evidence="9" type="ORF">SAMN04487792_0333</name>
</gene>
<dbReference type="EMBL" id="FOMN01000001">
    <property type="protein sequence ID" value="SFD32079.1"/>
    <property type="molecule type" value="Genomic_DNA"/>
</dbReference>
<comment type="pathway">
    <text evidence="1 5">Carbohydrate metabolism; hexose metabolism.</text>
</comment>
<dbReference type="GO" id="GO:0033499">
    <property type="term" value="P:galactose catabolic process via UDP-galactose, Leloir pathway"/>
    <property type="evidence" value="ECO:0007669"/>
    <property type="project" value="TreeGrafter"/>
</dbReference>
<sequence>MEIITQKFEKYQAQEIKKVTLKNDCGVAISCLSMGATWYEFLVPDKDGNKHNLIMNFAHCADYYSNGLCCCQSIGRVAGRIKKGHFKLNQQEVQLLPNENGNTLHGGNHGFRFLNWKITTQKEHNSVSVIFSNKISEKIDGFPGDLNVEIKYTLNNQNQVMILYTAKGGSKSTLFNPTCHAYFNLSDQPNLASHKLKINSTQYLELDTELIPTGNMLAVENTPYDFRDFQNLESAISKNNGFDDAFVIDGASTNLRPVAVLSEQTSGRAITISSDSNCLVVYTMSQNQPGVKFIRDGGKFAQPSEAVALEAQTLPDAINNDDFGNIVLPANTTKSHEIVFTFTQK</sequence>
<dbReference type="Pfam" id="PF01263">
    <property type="entry name" value="Aldose_epim"/>
    <property type="match status" value="1"/>
</dbReference>
<dbReference type="EC" id="5.1.3.21" evidence="5"/>
<evidence type="ECO:0000256" key="3">
    <source>
        <dbReference type="ARBA" id="ARBA00023235"/>
    </source>
</evidence>
<dbReference type="Gene3D" id="2.70.98.10">
    <property type="match status" value="1"/>
</dbReference>
<accession>A0A1I1RCR2</accession>
<dbReference type="Proteomes" id="UP000199599">
    <property type="component" value="Unassembled WGS sequence"/>
</dbReference>
<evidence type="ECO:0000256" key="4">
    <source>
        <dbReference type="ARBA" id="ARBA00023277"/>
    </source>
</evidence>
<evidence type="ECO:0000313" key="9">
    <source>
        <dbReference type="EMBL" id="SFD32079.1"/>
    </source>
</evidence>
<dbReference type="InterPro" id="IPR015443">
    <property type="entry name" value="Aldose_1-epimerase"/>
</dbReference>
<protein>
    <recommendedName>
        <fullName evidence="5">Maltose epimerase</fullName>
        <ecNumber evidence="5">5.1.3.21</ecNumber>
    </recommendedName>
</protein>
<dbReference type="InterPro" id="IPR008183">
    <property type="entry name" value="Aldose_1/G6P_1-epimerase"/>
</dbReference>
<dbReference type="STRING" id="1505723.SAMN04487792_0333"/>
<dbReference type="GO" id="GO:0030246">
    <property type="term" value="F:carbohydrate binding"/>
    <property type="evidence" value="ECO:0007669"/>
    <property type="project" value="InterPro"/>
</dbReference>
<dbReference type="InterPro" id="IPR014718">
    <property type="entry name" value="GH-type_carb-bd"/>
</dbReference>
<dbReference type="GO" id="GO:0004034">
    <property type="term" value="F:aldose 1-epimerase activity"/>
    <property type="evidence" value="ECO:0007669"/>
    <property type="project" value="TreeGrafter"/>
</dbReference>
<evidence type="ECO:0000256" key="2">
    <source>
        <dbReference type="ARBA" id="ARBA00006206"/>
    </source>
</evidence>
<evidence type="ECO:0000256" key="8">
    <source>
        <dbReference type="PIRSR" id="PIRSR005096-3"/>
    </source>
</evidence>
<feature type="active site" description="Proton acceptor" evidence="6">
    <location>
        <position position="310"/>
    </location>
</feature>
<dbReference type="PANTHER" id="PTHR10091">
    <property type="entry name" value="ALDOSE-1-EPIMERASE"/>
    <property type="match status" value="1"/>
</dbReference>
<reference evidence="10" key="1">
    <citation type="submission" date="2016-10" db="EMBL/GenBank/DDBJ databases">
        <authorList>
            <person name="Varghese N."/>
            <person name="Submissions S."/>
        </authorList>
    </citation>
    <scope>NUCLEOTIDE SEQUENCE [LARGE SCALE GENOMIC DNA]</scope>
    <source>
        <strain evidence="10">R-53102</strain>
    </source>
</reference>
<keyword evidence="4 5" id="KW-0119">Carbohydrate metabolism</keyword>